<dbReference type="RefSeq" id="WP_251912920.1">
    <property type="nucleotide sequence ID" value="NZ_JAMRXG010000006.1"/>
</dbReference>
<gene>
    <name evidence="1" type="ORF">NDR86_16100</name>
</gene>
<comment type="caution">
    <text evidence="1">The sequence shown here is derived from an EMBL/GenBank/DDBJ whole genome shotgun (WGS) entry which is preliminary data.</text>
</comment>
<organism evidence="1 2">
    <name type="scientific">Nocardia pulmonis</name>
    <dbReference type="NCBI Taxonomy" id="2951408"/>
    <lineage>
        <taxon>Bacteria</taxon>
        <taxon>Bacillati</taxon>
        <taxon>Actinomycetota</taxon>
        <taxon>Actinomycetes</taxon>
        <taxon>Mycobacteriales</taxon>
        <taxon>Nocardiaceae</taxon>
        <taxon>Nocardia</taxon>
    </lineage>
</organism>
<protein>
    <submittedName>
        <fullName evidence="1">Uncharacterized protein</fullName>
    </submittedName>
</protein>
<dbReference type="Proteomes" id="UP001139157">
    <property type="component" value="Unassembled WGS sequence"/>
</dbReference>
<dbReference type="AlphaFoldDB" id="A0A9X2IXU1"/>
<sequence length="156" mass="17540">MVNYHRTDQRARSIHALQLRIEGHTWQSICDQTDWKTEAGVRKAVGALLDRWESETADEYRTVQDQRYLALLRAWWPAAVGTAHDEDGDLMPPDDKAAAIVLRVMDSINKLHGLNREGPGADGPRMTPDEFRASLAEYVALQQQLPPAALEPGGRR</sequence>
<dbReference type="EMBL" id="JAMRXG010000006">
    <property type="protein sequence ID" value="MCM6774999.1"/>
    <property type="molecule type" value="Genomic_DNA"/>
</dbReference>
<evidence type="ECO:0000313" key="1">
    <source>
        <dbReference type="EMBL" id="MCM6774999.1"/>
    </source>
</evidence>
<name>A0A9X2IXU1_9NOCA</name>
<proteinExistence type="predicted"/>
<evidence type="ECO:0000313" key="2">
    <source>
        <dbReference type="Proteomes" id="UP001139157"/>
    </source>
</evidence>
<reference evidence="1" key="1">
    <citation type="submission" date="2022-06" db="EMBL/GenBank/DDBJ databases">
        <title>Novel species in genus nocardia.</title>
        <authorList>
            <person name="Li F."/>
        </authorList>
    </citation>
    <scope>NUCLEOTIDE SEQUENCE</scope>
    <source>
        <strain evidence="1">CDC141</strain>
    </source>
</reference>
<keyword evidence="2" id="KW-1185">Reference proteome</keyword>
<accession>A0A9X2IXU1</accession>